<evidence type="ECO:0000256" key="3">
    <source>
        <dbReference type="ARBA" id="ARBA00023163"/>
    </source>
</evidence>
<dbReference type="SMART" id="SM00346">
    <property type="entry name" value="HTH_ICLR"/>
    <property type="match status" value="1"/>
</dbReference>
<dbReference type="Pfam" id="PF09339">
    <property type="entry name" value="HTH_IclR"/>
    <property type="match status" value="1"/>
</dbReference>
<dbReference type="PANTHER" id="PTHR30136:SF24">
    <property type="entry name" value="HTH-TYPE TRANSCRIPTIONAL REPRESSOR ALLR"/>
    <property type="match status" value="1"/>
</dbReference>
<evidence type="ECO:0000259" key="5">
    <source>
        <dbReference type="PROSITE" id="PS51078"/>
    </source>
</evidence>
<dbReference type="Pfam" id="PF01614">
    <property type="entry name" value="IclR_C"/>
    <property type="match status" value="1"/>
</dbReference>
<evidence type="ECO:0000313" key="6">
    <source>
        <dbReference type="EMBL" id="MBP0457647.1"/>
    </source>
</evidence>
<keyword evidence="3" id="KW-0804">Transcription</keyword>
<evidence type="ECO:0000256" key="1">
    <source>
        <dbReference type="ARBA" id="ARBA00023015"/>
    </source>
</evidence>
<dbReference type="PANTHER" id="PTHR30136">
    <property type="entry name" value="HELIX-TURN-HELIX TRANSCRIPTIONAL REGULATOR, ICLR FAMILY"/>
    <property type="match status" value="1"/>
</dbReference>
<proteinExistence type="predicted"/>
<dbReference type="SUPFAM" id="SSF55781">
    <property type="entry name" value="GAF domain-like"/>
    <property type="match status" value="1"/>
</dbReference>
<dbReference type="InterPro" id="IPR005471">
    <property type="entry name" value="Tscrpt_reg_IclR_N"/>
</dbReference>
<dbReference type="InterPro" id="IPR029016">
    <property type="entry name" value="GAF-like_dom_sf"/>
</dbReference>
<keyword evidence="7" id="KW-1185">Reference proteome</keyword>
<name>A0A940MDJ6_9ACTN</name>
<evidence type="ECO:0000313" key="7">
    <source>
        <dbReference type="Proteomes" id="UP000670475"/>
    </source>
</evidence>
<dbReference type="AlphaFoldDB" id="A0A940MDJ6"/>
<evidence type="ECO:0000256" key="2">
    <source>
        <dbReference type="ARBA" id="ARBA00023125"/>
    </source>
</evidence>
<dbReference type="EMBL" id="JAGIQL010000025">
    <property type="protein sequence ID" value="MBP0457647.1"/>
    <property type="molecule type" value="Genomic_DNA"/>
</dbReference>
<keyword evidence="1" id="KW-0805">Transcription regulation</keyword>
<organism evidence="6 7">
    <name type="scientific">Streptomyces montanisoli</name>
    <dbReference type="NCBI Taxonomy" id="2798581"/>
    <lineage>
        <taxon>Bacteria</taxon>
        <taxon>Bacillati</taxon>
        <taxon>Actinomycetota</taxon>
        <taxon>Actinomycetes</taxon>
        <taxon>Kitasatosporales</taxon>
        <taxon>Streptomycetaceae</taxon>
        <taxon>Streptomyces</taxon>
    </lineage>
</organism>
<feature type="domain" description="HTH iclR-type" evidence="4">
    <location>
        <begin position="6"/>
        <end position="66"/>
    </location>
</feature>
<accession>A0A940MDJ6</accession>
<dbReference type="InterPro" id="IPR036390">
    <property type="entry name" value="WH_DNA-bd_sf"/>
</dbReference>
<dbReference type="GO" id="GO:0045892">
    <property type="term" value="P:negative regulation of DNA-templated transcription"/>
    <property type="evidence" value="ECO:0007669"/>
    <property type="project" value="TreeGrafter"/>
</dbReference>
<dbReference type="InterPro" id="IPR036388">
    <property type="entry name" value="WH-like_DNA-bd_sf"/>
</dbReference>
<dbReference type="InterPro" id="IPR001845">
    <property type="entry name" value="HTH_ArsR_DNA-bd_dom"/>
</dbReference>
<dbReference type="InterPro" id="IPR014757">
    <property type="entry name" value="Tscrpt_reg_IclR_C"/>
</dbReference>
<protein>
    <submittedName>
        <fullName evidence="6">IclR family transcriptional regulator</fullName>
    </submittedName>
</protein>
<dbReference type="GO" id="GO:0003677">
    <property type="term" value="F:DNA binding"/>
    <property type="evidence" value="ECO:0007669"/>
    <property type="project" value="UniProtKB-KW"/>
</dbReference>
<sequence>MGSDGLSSVHRALDILRALGQQPMGVQDVAQAVGREKSQVSRTLKVLAQEGFVERDPSSLRYRIGPQLPALAASAGESTLHREAPAVLRELVHRVGEPAYLTVLSGHSVVTVLTERTSRTLQAHEWIGRTSPLNCTSAGRALLFDRPDEEVAALLATEGDAPMPGTNAAPREVVAVLERLRRERERGHAVAVEEMEPGLIAVAAPVYDHRGRVAAAMNVSAPVFRLPPQAVPGAAEMVVGAAHRLSARLAGAEPPIQ</sequence>
<dbReference type="Gene3D" id="3.30.450.40">
    <property type="match status" value="1"/>
</dbReference>
<reference evidence="6" key="1">
    <citation type="submission" date="2021-03" db="EMBL/GenBank/DDBJ databases">
        <title>Whole genome sequence of Streptomyces bomunensis MMS17-BM035.</title>
        <authorList>
            <person name="Lee J.H."/>
        </authorList>
    </citation>
    <scope>NUCLEOTIDE SEQUENCE</scope>
    <source>
        <strain evidence="6">MMS17-BM035</strain>
    </source>
</reference>
<dbReference type="RefSeq" id="WP_209339414.1">
    <property type="nucleotide sequence ID" value="NZ_JAGIQL010000025.1"/>
</dbReference>
<dbReference type="InterPro" id="IPR050707">
    <property type="entry name" value="HTH_MetabolicPath_Reg"/>
</dbReference>
<dbReference type="SUPFAM" id="SSF46785">
    <property type="entry name" value="Winged helix' DNA-binding domain"/>
    <property type="match status" value="1"/>
</dbReference>
<dbReference type="PROSITE" id="PS51078">
    <property type="entry name" value="ICLR_ED"/>
    <property type="match status" value="1"/>
</dbReference>
<dbReference type="SMART" id="SM00418">
    <property type="entry name" value="HTH_ARSR"/>
    <property type="match status" value="1"/>
</dbReference>
<dbReference type="Gene3D" id="1.10.10.10">
    <property type="entry name" value="Winged helix-like DNA-binding domain superfamily/Winged helix DNA-binding domain"/>
    <property type="match status" value="1"/>
</dbReference>
<dbReference type="InterPro" id="IPR011991">
    <property type="entry name" value="ArsR-like_HTH"/>
</dbReference>
<comment type="caution">
    <text evidence="6">The sequence shown here is derived from an EMBL/GenBank/DDBJ whole genome shotgun (WGS) entry which is preliminary data.</text>
</comment>
<feature type="domain" description="IclR-ED" evidence="5">
    <location>
        <begin position="67"/>
        <end position="251"/>
    </location>
</feature>
<gene>
    <name evidence="6" type="ORF">JFN87_09055</name>
</gene>
<dbReference type="Proteomes" id="UP000670475">
    <property type="component" value="Unassembled WGS sequence"/>
</dbReference>
<keyword evidence="2" id="KW-0238">DNA-binding</keyword>
<dbReference type="GO" id="GO:0003700">
    <property type="term" value="F:DNA-binding transcription factor activity"/>
    <property type="evidence" value="ECO:0007669"/>
    <property type="project" value="InterPro"/>
</dbReference>
<dbReference type="PROSITE" id="PS51077">
    <property type="entry name" value="HTH_ICLR"/>
    <property type="match status" value="1"/>
</dbReference>
<evidence type="ECO:0000259" key="4">
    <source>
        <dbReference type="PROSITE" id="PS51077"/>
    </source>
</evidence>
<dbReference type="CDD" id="cd00090">
    <property type="entry name" value="HTH_ARSR"/>
    <property type="match status" value="1"/>
</dbReference>